<evidence type="ECO:0008006" key="6">
    <source>
        <dbReference type="Google" id="ProtNLM"/>
    </source>
</evidence>
<dbReference type="SUPFAM" id="SSF53383">
    <property type="entry name" value="PLP-dependent transferases"/>
    <property type="match status" value="1"/>
</dbReference>
<dbReference type="EMBL" id="KZ308127">
    <property type="protein sequence ID" value="KAG8222235.1"/>
    <property type="molecule type" value="Genomic_DNA"/>
</dbReference>
<keyword evidence="3" id="KW-0663">Pyridoxal phosphate</keyword>
<dbReference type="Pfam" id="PF00282">
    <property type="entry name" value="Pyridoxal_deC"/>
    <property type="match status" value="1"/>
</dbReference>
<keyword evidence="2" id="KW-0456">Lyase</keyword>
<keyword evidence="2" id="KW-0210">Decarboxylase</keyword>
<dbReference type="PANTHER" id="PTHR11999:SF70">
    <property type="entry name" value="MIP05841P"/>
    <property type="match status" value="1"/>
</dbReference>
<dbReference type="InterPro" id="IPR015424">
    <property type="entry name" value="PyrdxlP-dep_Trfase"/>
</dbReference>
<dbReference type="GO" id="GO:0006520">
    <property type="term" value="P:amino acid metabolic process"/>
    <property type="evidence" value="ECO:0007669"/>
    <property type="project" value="InterPro"/>
</dbReference>
<comment type="cofactor">
    <cofactor evidence="1">
        <name>pyridoxal 5'-phosphate</name>
        <dbReference type="ChEBI" id="CHEBI:597326"/>
    </cofactor>
</comment>
<dbReference type="Proteomes" id="UP000792457">
    <property type="component" value="Unassembled WGS sequence"/>
</dbReference>
<evidence type="ECO:0000313" key="5">
    <source>
        <dbReference type="Proteomes" id="UP000792457"/>
    </source>
</evidence>
<name>A0A8K0JT65_LADFU</name>
<dbReference type="OrthoDB" id="639767at2759"/>
<sequence length="106" mass="12092">MDVNEFRSAGKEMVDYICEYMETLGSKRRVTPSVEPGYLRPLLPKEAPEKPEPWQDIMQDVESKIMPGVTHWQHPRFHAYFPSGNSYPSILGDMLGDAIGCIGFSW</sequence>
<dbReference type="GO" id="GO:0019752">
    <property type="term" value="P:carboxylic acid metabolic process"/>
    <property type="evidence" value="ECO:0007669"/>
    <property type="project" value="InterPro"/>
</dbReference>
<dbReference type="FunFam" id="1.20.1340.10:FF:000001">
    <property type="entry name" value="Histidine decarboxylase"/>
    <property type="match status" value="1"/>
</dbReference>
<dbReference type="GO" id="GO:0030170">
    <property type="term" value="F:pyridoxal phosphate binding"/>
    <property type="evidence" value="ECO:0007669"/>
    <property type="project" value="InterPro"/>
</dbReference>
<evidence type="ECO:0000256" key="2">
    <source>
        <dbReference type="ARBA" id="ARBA00022793"/>
    </source>
</evidence>
<gene>
    <name evidence="4" type="ORF">J437_LFUL001433</name>
</gene>
<dbReference type="AlphaFoldDB" id="A0A8K0JT65"/>
<dbReference type="PRINTS" id="PR00800">
    <property type="entry name" value="YHDCRBOXLASE"/>
</dbReference>
<accession>A0A8K0JT65</accession>
<dbReference type="GO" id="GO:0005737">
    <property type="term" value="C:cytoplasm"/>
    <property type="evidence" value="ECO:0007669"/>
    <property type="project" value="TreeGrafter"/>
</dbReference>
<evidence type="ECO:0000256" key="3">
    <source>
        <dbReference type="ARBA" id="ARBA00022898"/>
    </source>
</evidence>
<organism evidence="4 5">
    <name type="scientific">Ladona fulva</name>
    <name type="common">Scarce chaser dragonfly</name>
    <name type="synonym">Libellula fulva</name>
    <dbReference type="NCBI Taxonomy" id="123851"/>
    <lineage>
        <taxon>Eukaryota</taxon>
        <taxon>Metazoa</taxon>
        <taxon>Ecdysozoa</taxon>
        <taxon>Arthropoda</taxon>
        <taxon>Hexapoda</taxon>
        <taxon>Insecta</taxon>
        <taxon>Pterygota</taxon>
        <taxon>Palaeoptera</taxon>
        <taxon>Odonata</taxon>
        <taxon>Epiprocta</taxon>
        <taxon>Anisoptera</taxon>
        <taxon>Libelluloidea</taxon>
        <taxon>Libellulidae</taxon>
        <taxon>Ladona</taxon>
    </lineage>
</organism>
<dbReference type="PANTHER" id="PTHR11999">
    <property type="entry name" value="GROUP II PYRIDOXAL-5-PHOSPHATE DECARBOXYLASE"/>
    <property type="match status" value="1"/>
</dbReference>
<evidence type="ECO:0000313" key="4">
    <source>
        <dbReference type="EMBL" id="KAG8222235.1"/>
    </source>
</evidence>
<dbReference type="InterPro" id="IPR002129">
    <property type="entry name" value="PyrdxlP-dep_de-COase"/>
</dbReference>
<keyword evidence="5" id="KW-1185">Reference proteome</keyword>
<dbReference type="GO" id="GO:0016831">
    <property type="term" value="F:carboxy-lyase activity"/>
    <property type="evidence" value="ECO:0007669"/>
    <property type="project" value="UniProtKB-KW"/>
</dbReference>
<dbReference type="InterPro" id="IPR010977">
    <property type="entry name" value="Aromatic_deC"/>
</dbReference>
<proteinExistence type="predicted"/>
<comment type="caution">
    <text evidence="4">The sequence shown here is derived from an EMBL/GenBank/DDBJ whole genome shotgun (WGS) entry which is preliminary data.</text>
</comment>
<reference evidence="4" key="1">
    <citation type="submission" date="2013-04" db="EMBL/GenBank/DDBJ databases">
        <authorList>
            <person name="Qu J."/>
            <person name="Murali S.C."/>
            <person name="Bandaranaike D."/>
            <person name="Bellair M."/>
            <person name="Blankenburg K."/>
            <person name="Chao H."/>
            <person name="Dinh H."/>
            <person name="Doddapaneni H."/>
            <person name="Downs B."/>
            <person name="Dugan-Rocha S."/>
            <person name="Elkadiri S."/>
            <person name="Gnanaolivu R.D."/>
            <person name="Hernandez B."/>
            <person name="Javaid M."/>
            <person name="Jayaseelan J.C."/>
            <person name="Lee S."/>
            <person name="Li M."/>
            <person name="Ming W."/>
            <person name="Munidasa M."/>
            <person name="Muniz J."/>
            <person name="Nguyen L."/>
            <person name="Ongeri F."/>
            <person name="Osuji N."/>
            <person name="Pu L.-L."/>
            <person name="Puazo M."/>
            <person name="Qu C."/>
            <person name="Quiroz J."/>
            <person name="Raj R."/>
            <person name="Weissenberger G."/>
            <person name="Xin Y."/>
            <person name="Zou X."/>
            <person name="Han Y."/>
            <person name="Richards S."/>
            <person name="Worley K."/>
            <person name="Muzny D."/>
            <person name="Gibbs R."/>
        </authorList>
    </citation>
    <scope>NUCLEOTIDE SEQUENCE</scope>
    <source>
        <strain evidence="4">Sampled in the wild</strain>
    </source>
</reference>
<feature type="non-terminal residue" evidence="4">
    <location>
        <position position="1"/>
    </location>
</feature>
<protein>
    <recommendedName>
        <fullName evidence="6">Dopa decarboxylase</fullName>
    </recommendedName>
</protein>
<reference evidence="4" key="2">
    <citation type="submission" date="2017-10" db="EMBL/GenBank/DDBJ databases">
        <title>Ladona fulva Genome sequencing and assembly.</title>
        <authorList>
            <person name="Murali S."/>
            <person name="Richards S."/>
            <person name="Bandaranaike D."/>
            <person name="Bellair M."/>
            <person name="Blankenburg K."/>
            <person name="Chao H."/>
            <person name="Dinh H."/>
            <person name="Doddapaneni H."/>
            <person name="Dugan-Rocha S."/>
            <person name="Elkadiri S."/>
            <person name="Gnanaolivu R."/>
            <person name="Hernandez B."/>
            <person name="Skinner E."/>
            <person name="Javaid M."/>
            <person name="Lee S."/>
            <person name="Li M."/>
            <person name="Ming W."/>
            <person name="Munidasa M."/>
            <person name="Muniz J."/>
            <person name="Nguyen L."/>
            <person name="Hughes D."/>
            <person name="Osuji N."/>
            <person name="Pu L.-L."/>
            <person name="Puazo M."/>
            <person name="Qu C."/>
            <person name="Quiroz J."/>
            <person name="Raj R."/>
            <person name="Weissenberger G."/>
            <person name="Xin Y."/>
            <person name="Zou X."/>
            <person name="Han Y."/>
            <person name="Worley K."/>
            <person name="Muzny D."/>
            <person name="Gibbs R."/>
        </authorList>
    </citation>
    <scope>NUCLEOTIDE SEQUENCE</scope>
    <source>
        <strain evidence="4">Sampled in the wild</strain>
    </source>
</reference>
<evidence type="ECO:0000256" key="1">
    <source>
        <dbReference type="ARBA" id="ARBA00001933"/>
    </source>
</evidence>
<dbReference type="Gene3D" id="1.20.1340.10">
    <property type="entry name" value="dopa decarboxylase, N-terminal domain"/>
    <property type="match status" value="1"/>
</dbReference>